<sequence length="246" mass="27122">MGNKDAAFINIERCLTHCIAVILCCVCSTVGAGEVRKIIHPDGRVEYTNLTDQQRKVHFTNQSKQSTSSIYKYRNNKGVVAFSDQKPVNFDFEVLRFDCYACSLSSRVNWHTTPLNRSAYQSQVKAMARKYGVEEALVRAVIHAESAFNKNATSRAGAQGLMQLMPATAKELGVTDSLNAHQNIEGGAKYLSQLLNNFSGDVRLATAAYNAGPGAVSRYNGIPPYAETQAYVKRVAILKQRYAKAE</sequence>
<evidence type="ECO:0000256" key="1">
    <source>
        <dbReference type="ARBA" id="ARBA00007734"/>
    </source>
</evidence>
<name>A0ABU9TQ80_9GAMM</name>
<feature type="domain" description="Transglycosylase SLT" evidence="2">
    <location>
        <begin position="125"/>
        <end position="224"/>
    </location>
</feature>
<organism evidence="3 4">
    <name type="scientific">Neptuniibacter pectenicola</name>
    <dbReference type="NCBI Taxonomy" id="1806669"/>
    <lineage>
        <taxon>Bacteria</taxon>
        <taxon>Pseudomonadati</taxon>
        <taxon>Pseudomonadota</taxon>
        <taxon>Gammaproteobacteria</taxon>
        <taxon>Oceanospirillales</taxon>
        <taxon>Oceanospirillaceae</taxon>
        <taxon>Neptuniibacter</taxon>
    </lineage>
</organism>
<dbReference type="RefSeq" id="WP_339892258.1">
    <property type="nucleotide sequence ID" value="NZ_CAXBCE010000042.1"/>
</dbReference>
<evidence type="ECO:0000313" key="4">
    <source>
        <dbReference type="Proteomes" id="UP001449225"/>
    </source>
</evidence>
<dbReference type="Gene3D" id="1.10.530.10">
    <property type="match status" value="1"/>
</dbReference>
<accession>A0ABU9TQ80</accession>
<reference evidence="3 4" key="1">
    <citation type="submission" date="2024-03" db="EMBL/GenBank/DDBJ databases">
        <title>Community enrichment and isolation of bacterial strains for fucoidan degradation.</title>
        <authorList>
            <person name="Sichert A."/>
        </authorList>
    </citation>
    <scope>NUCLEOTIDE SEQUENCE [LARGE SCALE GENOMIC DNA]</scope>
    <source>
        <strain evidence="3 4">AS76</strain>
    </source>
</reference>
<dbReference type="Proteomes" id="UP001449225">
    <property type="component" value="Unassembled WGS sequence"/>
</dbReference>
<dbReference type="CDD" id="cd00254">
    <property type="entry name" value="LT-like"/>
    <property type="match status" value="1"/>
</dbReference>
<dbReference type="Pfam" id="PF01464">
    <property type="entry name" value="SLT"/>
    <property type="match status" value="1"/>
</dbReference>
<keyword evidence="3" id="KW-0456">Lyase</keyword>
<protein>
    <submittedName>
        <fullName evidence="3">Lytic transglycosylase domain-containing protein</fullName>
        <ecNumber evidence="3">4.2.2.n1</ecNumber>
    </submittedName>
</protein>
<dbReference type="EC" id="4.2.2.n1" evidence="3"/>
<dbReference type="EMBL" id="JBBMRA010000002">
    <property type="protein sequence ID" value="MEM5535407.1"/>
    <property type="molecule type" value="Genomic_DNA"/>
</dbReference>
<gene>
    <name evidence="3" type="ORF">WNY58_03275</name>
</gene>
<dbReference type="InterPro" id="IPR023346">
    <property type="entry name" value="Lysozyme-like_dom_sf"/>
</dbReference>
<proteinExistence type="inferred from homology"/>
<keyword evidence="4" id="KW-1185">Reference proteome</keyword>
<dbReference type="InterPro" id="IPR008258">
    <property type="entry name" value="Transglycosylase_SLT_dom_1"/>
</dbReference>
<dbReference type="PANTHER" id="PTHR37423">
    <property type="entry name" value="SOLUBLE LYTIC MUREIN TRANSGLYCOSYLASE-RELATED"/>
    <property type="match status" value="1"/>
</dbReference>
<evidence type="ECO:0000313" key="3">
    <source>
        <dbReference type="EMBL" id="MEM5535407.1"/>
    </source>
</evidence>
<comment type="similarity">
    <text evidence="1">Belongs to the transglycosylase Slt family.</text>
</comment>
<evidence type="ECO:0000259" key="2">
    <source>
        <dbReference type="Pfam" id="PF01464"/>
    </source>
</evidence>
<dbReference type="SUPFAM" id="SSF53955">
    <property type="entry name" value="Lysozyme-like"/>
    <property type="match status" value="1"/>
</dbReference>
<dbReference type="GO" id="GO:0016829">
    <property type="term" value="F:lyase activity"/>
    <property type="evidence" value="ECO:0007669"/>
    <property type="project" value="UniProtKB-KW"/>
</dbReference>
<comment type="caution">
    <text evidence="3">The sequence shown here is derived from an EMBL/GenBank/DDBJ whole genome shotgun (WGS) entry which is preliminary data.</text>
</comment>
<dbReference type="PANTHER" id="PTHR37423:SF2">
    <property type="entry name" value="MEMBRANE-BOUND LYTIC MUREIN TRANSGLYCOSYLASE C"/>
    <property type="match status" value="1"/>
</dbReference>